<sequence length="85" mass="10120">MASLYEINLRREILREKSAEILADYDKYLDENNISYESLNPVRVLEKIISEIYRNIFKPEYETIEKLNEANIKLDLALEVLKKLN</sequence>
<feature type="domain" description="Antitoxin epsilon/PezA" evidence="1">
    <location>
        <begin position="5"/>
        <end position="82"/>
    </location>
</feature>
<evidence type="ECO:0000259" key="1">
    <source>
        <dbReference type="Pfam" id="PF08998"/>
    </source>
</evidence>
<keyword evidence="3" id="KW-1185">Reference proteome</keyword>
<dbReference type="OrthoDB" id="1666644at2"/>
<evidence type="ECO:0000313" key="3">
    <source>
        <dbReference type="Proteomes" id="UP000255328"/>
    </source>
</evidence>
<dbReference type="GO" id="GO:0009636">
    <property type="term" value="P:response to toxic substance"/>
    <property type="evidence" value="ECO:0007669"/>
    <property type="project" value="InterPro"/>
</dbReference>
<organism evidence="2 3">
    <name type="scientific">Fusobacterium necrogenes</name>
    <dbReference type="NCBI Taxonomy" id="858"/>
    <lineage>
        <taxon>Bacteria</taxon>
        <taxon>Fusobacteriati</taxon>
        <taxon>Fusobacteriota</taxon>
        <taxon>Fusobacteriia</taxon>
        <taxon>Fusobacteriales</taxon>
        <taxon>Fusobacteriaceae</taxon>
        <taxon>Fusobacterium</taxon>
    </lineage>
</organism>
<proteinExistence type="predicted"/>
<accession>A0A377GNR0</accession>
<name>A0A377GNR0_9FUSO</name>
<dbReference type="GO" id="GO:0015643">
    <property type="term" value="F:toxic substance binding"/>
    <property type="evidence" value="ECO:0007669"/>
    <property type="project" value="InterPro"/>
</dbReference>
<dbReference type="Pfam" id="PF08998">
    <property type="entry name" value="Epsilon_antitox"/>
    <property type="match status" value="1"/>
</dbReference>
<dbReference type="AlphaFoldDB" id="A0A377GNR0"/>
<reference evidence="2 3" key="1">
    <citation type="submission" date="2018-06" db="EMBL/GenBank/DDBJ databases">
        <authorList>
            <consortium name="Pathogen Informatics"/>
            <person name="Doyle S."/>
        </authorList>
    </citation>
    <scope>NUCLEOTIDE SEQUENCE [LARGE SCALE GENOMIC DNA]</scope>
    <source>
        <strain evidence="2 3">NCTC10723</strain>
    </source>
</reference>
<dbReference type="EMBL" id="UGGU01000001">
    <property type="protein sequence ID" value="STO26833.1"/>
    <property type="molecule type" value="Genomic_DNA"/>
</dbReference>
<dbReference type="Proteomes" id="UP000255328">
    <property type="component" value="Unassembled WGS sequence"/>
</dbReference>
<dbReference type="InterPro" id="IPR015090">
    <property type="entry name" value="Epsilon_PezA_dom"/>
</dbReference>
<dbReference type="RefSeq" id="WP_115268136.1">
    <property type="nucleotide sequence ID" value="NZ_UGGU01000001.1"/>
</dbReference>
<dbReference type="GO" id="GO:0031342">
    <property type="term" value="P:negative regulation of cell killing"/>
    <property type="evidence" value="ECO:0007669"/>
    <property type="project" value="InterPro"/>
</dbReference>
<gene>
    <name evidence="2" type="ORF">NCTC10723_00006</name>
</gene>
<evidence type="ECO:0000313" key="2">
    <source>
        <dbReference type="EMBL" id="STO26833.1"/>
    </source>
</evidence>
<protein>
    <recommendedName>
        <fullName evidence="1">Antitoxin epsilon/PezA domain-containing protein</fullName>
    </recommendedName>
</protein>